<feature type="domain" description="Aminopeptidase N-like N-terminal" evidence="15">
    <location>
        <begin position="55"/>
        <end position="223"/>
    </location>
</feature>
<evidence type="ECO:0000256" key="4">
    <source>
        <dbReference type="ARBA" id="ARBA00012564"/>
    </source>
</evidence>
<evidence type="ECO:0000313" key="16">
    <source>
        <dbReference type="EMBL" id="NYI11766.1"/>
    </source>
</evidence>
<evidence type="ECO:0000256" key="3">
    <source>
        <dbReference type="ARBA" id="ARBA00010136"/>
    </source>
</evidence>
<evidence type="ECO:0000256" key="10">
    <source>
        <dbReference type="ARBA" id="ARBA00023049"/>
    </source>
</evidence>
<feature type="domain" description="Peptidase M1 membrane alanine aminopeptidase" evidence="14">
    <location>
        <begin position="313"/>
        <end position="455"/>
    </location>
</feature>
<evidence type="ECO:0000256" key="9">
    <source>
        <dbReference type="ARBA" id="ARBA00022833"/>
    </source>
</evidence>
<proteinExistence type="inferred from homology"/>
<evidence type="ECO:0000256" key="6">
    <source>
        <dbReference type="ARBA" id="ARBA00022670"/>
    </source>
</evidence>
<comment type="catalytic activity">
    <reaction evidence="1">
        <text>Release of an N-terminal amino acid, Xaa-|-Yaa- from a peptide, amide or arylamide. Xaa is preferably Ala, but may be most amino acids including Pro (slow action). When a terminal hydrophobic residue is followed by a prolyl residue, the two may be released as an intact Xaa-Pro dipeptide.</text>
        <dbReference type="EC" id="3.4.11.2"/>
    </reaction>
</comment>
<evidence type="ECO:0000259" key="14">
    <source>
        <dbReference type="Pfam" id="PF01433"/>
    </source>
</evidence>
<keyword evidence="6" id="KW-0645">Protease</keyword>
<sequence>MTSLRRRTASLLASSLTASLAGAVAASVLTAPPAAAKPDTLFPSMGNGGYQVRSYDVALDYEPLTNRAIATVRIRAVARKAMNRFHLDFSGPEVTAVVVDQQPAGFVRRGDELVVTPAEPLEKGRFSAVVSYDGEPPEHTDPDGSTEGWVRTTDGAVAVNEPIGAMTWLPSNNTPGDKARFTFRVSAPAGYSVVANGELVETAPHGTGTTWTWRQDEPMSTYLAMVGIGRYDVTESSTTSIDGRELPLWFFEDSAVGGARTARQVLPEVIAFCERLFGAYPFSSGGHVVDDAYVGYALETQTRPFYPPGGASTSTVVHETAHQWFGNSVTLTDWHDIWLAEGWATYAEWLWSGAHDGRTPREHFDALYARDADDDLWSPAPTEFTDPADLFGEPVYHRGAMTLVVLRREIGSRDFRRLGRKWAAKHAYGNVTTRDFERLAEKVSGERLDDLFDDWLRLDGKPKGY</sequence>
<evidence type="ECO:0000256" key="7">
    <source>
        <dbReference type="ARBA" id="ARBA00022723"/>
    </source>
</evidence>
<organism evidence="16 17">
    <name type="scientific">Nocardioides marinus</name>
    <dbReference type="NCBI Taxonomy" id="374514"/>
    <lineage>
        <taxon>Bacteria</taxon>
        <taxon>Bacillati</taxon>
        <taxon>Actinomycetota</taxon>
        <taxon>Actinomycetes</taxon>
        <taxon>Propionibacteriales</taxon>
        <taxon>Nocardioidaceae</taxon>
        <taxon>Nocardioides</taxon>
    </lineage>
</organism>
<keyword evidence="16" id="KW-0031">Aminopeptidase</keyword>
<keyword evidence="13" id="KW-0732">Signal</keyword>
<dbReference type="InterPro" id="IPR045357">
    <property type="entry name" value="Aminopeptidase_N-like_N"/>
</dbReference>
<evidence type="ECO:0000259" key="15">
    <source>
        <dbReference type="Pfam" id="PF17900"/>
    </source>
</evidence>
<dbReference type="SUPFAM" id="SSF55486">
    <property type="entry name" value="Metalloproteases ('zincins'), catalytic domain"/>
    <property type="match status" value="1"/>
</dbReference>
<evidence type="ECO:0000256" key="5">
    <source>
        <dbReference type="ARBA" id="ARBA00015611"/>
    </source>
</evidence>
<dbReference type="RefSeq" id="WP_179532407.1">
    <property type="nucleotide sequence ID" value="NZ_BAAAPP010000013.1"/>
</dbReference>
<dbReference type="GO" id="GO:0006508">
    <property type="term" value="P:proteolysis"/>
    <property type="evidence" value="ECO:0007669"/>
    <property type="project" value="UniProtKB-KW"/>
</dbReference>
<dbReference type="GO" id="GO:0008237">
    <property type="term" value="F:metallopeptidase activity"/>
    <property type="evidence" value="ECO:0007669"/>
    <property type="project" value="UniProtKB-KW"/>
</dbReference>
<feature type="chain" id="PRO_5030813000" description="Aminopeptidase N" evidence="13">
    <location>
        <begin position="37"/>
        <end position="465"/>
    </location>
</feature>
<keyword evidence="8" id="KW-0378">Hydrolase</keyword>
<dbReference type="EMBL" id="JACBZI010000001">
    <property type="protein sequence ID" value="NYI11766.1"/>
    <property type="molecule type" value="Genomic_DNA"/>
</dbReference>
<dbReference type="SUPFAM" id="SSF63737">
    <property type="entry name" value="Leukotriene A4 hydrolase N-terminal domain"/>
    <property type="match status" value="1"/>
</dbReference>
<dbReference type="Proteomes" id="UP000537326">
    <property type="component" value="Unassembled WGS sequence"/>
</dbReference>
<protein>
    <recommendedName>
        <fullName evidence="5">Aminopeptidase N</fullName>
        <ecNumber evidence="4">3.4.11.2</ecNumber>
    </recommendedName>
    <alternativeName>
        <fullName evidence="11">Alanine aminopeptidase</fullName>
    </alternativeName>
    <alternativeName>
        <fullName evidence="12">Lysyl aminopeptidase</fullName>
    </alternativeName>
</protein>
<comment type="cofactor">
    <cofactor evidence="2">
        <name>Zn(2+)</name>
        <dbReference type="ChEBI" id="CHEBI:29105"/>
    </cofactor>
</comment>
<comment type="similarity">
    <text evidence="3">Belongs to the peptidase M1 family.</text>
</comment>
<reference evidence="16 17" key="1">
    <citation type="submission" date="2020-07" db="EMBL/GenBank/DDBJ databases">
        <title>Sequencing the genomes of 1000 actinobacteria strains.</title>
        <authorList>
            <person name="Klenk H.-P."/>
        </authorList>
    </citation>
    <scope>NUCLEOTIDE SEQUENCE [LARGE SCALE GENOMIC DNA]</scope>
    <source>
        <strain evidence="16 17">DSM 18248</strain>
    </source>
</reference>
<name>A0A7Y9YGF1_9ACTN</name>
<dbReference type="InterPro" id="IPR014782">
    <property type="entry name" value="Peptidase_M1_dom"/>
</dbReference>
<keyword evidence="7" id="KW-0479">Metal-binding</keyword>
<dbReference type="GO" id="GO:0008270">
    <property type="term" value="F:zinc ion binding"/>
    <property type="evidence" value="ECO:0007669"/>
    <property type="project" value="InterPro"/>
</dbReference>
<dbReference type="InterPro" id="IPR027268">
    <property type="entry name" value="Peptidase_M4/M1_CTD_sf"/>
</dbReference>
<dbReference type="Gene3D" id="1.10.390.10">
    <property type="entry name" value="Neutral Protease Domain 2"/>
    <property type="match status" value="1"/>
</dbReference>
<dbReference type="PANTHER" id="PTHR11533:SF297">
    <property type="entry name" value="AMINOPEPTIDASE N"/>
    <property type="match status" value="1"/>
</dbReference>
<keyword evidence="17" id="KW-1185">Reference proteome</keyword>
<dbReference type="GO" id="GO:0016285">
    <property type="term" value="F:alanyl aminopeptidase activity"/>
    <property type="evidence" value="ECO:0007669"/>
    <property type="project" value="UniProtKB-EC"/>
</dbReference>
<evidence type="ECO:0000256" key="2">
    <source>
        <dbReference type="ARBA" id="ARBA00001947"/>
    </source>
</evidence>
<feature type="signal peptide" evidence="13">
    <location>
        <begin position="1"/>
        <end position="36"/>
    </location>
</feature>
<dbReference type="CDD" id="cd09603">
    <property type="entry name" value="M1_APN_like"/>
    <property type="match status" value="1"/>
</dbReference>
<dbReference type="Pfam" id="PF01433">
    <property type="entry name" value="Peptidase_M1"/>
    <property type="match status" value="1"/>
</dbReference>
<dbReference type="Gene3D" id="2.60.40.1730">
    <property type="entry name" value="tricorn interacting facor f3 domain"/>
    <property type="match status" value="1"/>
</dbReference>
<keyword evidence="9" id="KW-0862">Zinc</keyword>
<comment type="caution">
    <text evidence="16">The sequence shown here is derived from an EMBL/GenBank/DDBJ whole genome shotgun (WGS) entry which is preliminary data.</text>
</comment>
<dbReference type="InterPro" id="IPR050344">
    <property type="entry name" value="Peptidase_M1_aminopeptidases"/>
</dbReference>
<gene>
    <name evidence="16" type="ORF">BKA05_003281</name>
</gene>
<keyword evidence="10" id="KW-0482">Metalloprotease</keyword>
<evidence type="ECO:0000256" key="1">
    <source>
        <dbReference type="ARBA" id="ARBA00000098"/>
    </source>
</evidence>
<evidence type="ECO:0000313" key="17">
    <source>
        <dbReference type="Proteomes" id="UP000537326"/>
    </source>
</evidence>
<dbReference type="Pfam" id="PF17900">
    <property type="entry name" value="Peptidase_M1_N"/>
    <property type="match status" value="1"/>
</dbReference>
<dbReference type="PANTHER" id="PTHR11533">
    <property type="entry name" value="PROTEASE M1 ZINC METALLOPROTEASE"/>
    <property type="match status" value="1"/>
</dbReference>
<evidence type="ECO:0000256" key="11">
    <source>
        <dbReference type="ARBA" id="ARBA00029811"/>
    </source>
</evidence>
<evidence type="ECO:0000256" key="12">
    <source>
        <dbReference type="ARBA" id="ARBA00031533"/>
    </source>
</evidence>
<evidence type="ECO:0000256" key="8">
    <source>
        <dbReference type="ARBA" id="ARBA00022801"/>
    </source>
</evidence>
<dbReference type="PRINTS" id="PR00756">
    <property type="entry name" value="ALADIPTASE"/>
</dbReference>
<dbReference type="InterPro" id="IPR001930">
    <property type="entry name" value="Peptidase_M1"/>
</dbReference>
<accession>A0A7Y9YGF1</accession>
<dbReference type="InterPro" id="IPR042097">
    <property type="entry name" value="Aminopeptidase_N-like_N_sf"/>
</dbReference>
<evidence type="ECO:0000256" key="13">
    <source>
        <dbReference type="SAM" id="SignalP"/>
    </source>
</evidence>
<dbReference type="AlphaFoldDB" id="A0A7Y9YGF1"/>
<dbReference type="EC" id="3.4.11.2" evidence="4"/>